<dbReference type="PANTHER" id="PTHR12385">
    <property type="entry name" value="CHOLINE TRANSPORTER-LIKE (SLC FAMILY 44)"/>
    <property type="match status" value="1"/>
</dbReference>
<comment type="similarity">
    <text evidence="2">Belongs to the CTL (choline transporter-like) family.</text>
</comment>
<accession>A2D8K6</accession>
<keyword evidence="9" id="KW-1185">Reference proteome</keyword>
<gene>
    <name evidence="8" type="ORF">TVAG_185620</name>
</gene>
<dbReference type="VEuPathDB" id="TrichDB:TVAGG3_0392650"/>
<dbReference type="GO" id="GO:0016020">
    <property type="term" value="C:membrane"/>
    <property type="evidence" value="ECO:0000318"/>
    <property type="project" value="GO_Central"/>
</dbReference>
<reference evidence="8" key="2">
    <citation type="journal article" date="2007" name="Science">
        <title>Draft genome sequence of the sexually transmitted pathogen Trichomonas vaginalis.</title>
        <authorList>
            <person name="Carlton J.M."/>
            <person name="Hirt R.P."/>
            <person name="Silva J.C."/>
            <person name="Delcher A.L."/>
            <person name="Schatz M."/>
            <person name="Zhao Q."/>
            <person name="Wortman J.R."/>
            <person name="Bidwell S.L."/>
            <person name="Alsmark U.C.M."/>
            <person name="Besteiro S."/>
            <person name="Sicheritz-Ponten T."/>
            <person name="Noel C.J."/>
            <person name="Dacks J.B."/>
            <person name="Foster P.G."/>
            <person name="Simillion C."/>
            <person name="Van de Peer Y."/>
            <person name="Miranda-Saavedra D."/>
            <person name="Barton G.J."/>
            <person name="Westrop G.D."/>
            <person name="Mueller S."/>
            <person name="Dessi D."/>
            <person name="Fiori P.L."/>
            <person name="Ren Q."/>
            <person name="Paulsen I."/>
            <person name="Zhang H."/>
            <person name="Bastida-Corcuera F.D."/>
            <person name="Simoes-Barbosa A."/>
            <person name="Brown M.T."/>
            <person name="Hayes R.D."/>
            <person name="Mukherjee M."/>
            <person name="Okumura C.Y."/>
            <person name="Schneider R."/>
            <person name="Smith A.J."/>
            <person name="Vanacova S."/>
            <person name="Villalvazo M."/>
            <person name="Haas B.J."/>
            <person name="Pertea M."/>
            <person name="Feldblyum T.V."/>
            <person name="Utterback T.R."/>
            <person name="Shu C.L."/>
            <person name="Osoegawa K."/>
            <person name="de Jong P.J."/>
            <person name="Hrdy I."/>
            <person name="Horvathova L."/>
            <person name="Zubacova Z."/>
            <person name="Dolezal P."/>
            <person name="Malik S.B."/>
            <person name="Logsdon J.M. Jr."/>
            <person name="Henze K."/>
            <person name="Gupta A."/>
            <person name="Wang C.C."/>
            <person name="Dunne R.L."/>
            <person name="Upcroft J.A."/>
            <person name="Upcroft P."/>
            <person name="White O."/>
            <person name="Salzberg S.L."/>
            <person name="Tang P."/>
            <person name="Chiu C.-H."/>
            <person name="Lee Y.-S."/>
            <person name="Embley T.M."/>
            <person name="Coombs G.H."/>
            <person name="Mottram J.C."/>
            <person name="Tachezy J."/>
            <person name="Fraser-Liggett C.M."/>
            <person name="Johnson P.J."/>
        </authorList>
    </citation>
    <scope>NUCLEOTIDE SEQUENCE [LARGE SCALE GENOMIC DNA]</scope>
    <source>
        <strain evidence="8">G3</strain>
    </source>
</reference>
<proteinExistence type="inferred from homology"/>
<feature type="region of interest" description="Disordered" evidence="6">
    <location>
        <begin position="34"/>
        <end position="55"/>
    </location>
</feature>
<comment type="subcellular location">
    <subcellularLocation>
        <location evidence="1">Membrane</location>
        <topology evidence="1">Multi-pass membrane protein</topology>
    </subcellularLocation>
</comment>
<feature type="transmembrane region" description="Helical" evidence="7">
    <location>
        <begin position="117"/>
        <end position="140"/>
    </location>
</feature>
<feature type="transmembrane region" description="Helical" evidence="7">
    <location>
        <begin position="419"/>
        <end position="437"/>
    </location>
</feature>
<evidence type="ECO:0000256" key="3">
    <source>
        <dbReference type="ARBA" id="ARBA00022692"/>
    </source>
</evidence>
<evidence type="ECO:0000313" key="8">
    <source>
        <dbReference type="EMBL" id="EAY23255.1"/>
    </source>
</evidence>
<dbReference type="RefSeq" id="XP_001584241.1">
    <property type="nucleotide sequence ID" value="XM_001584191.1"/>
</dbReference>
<evidence type="ECO:0000256" key="2">
    <source>
        <dbReference type="ARBA" id="ARBA00007168"/>
    </source>
</evidence>
<dbReference type="InParanoid" id="A2D8K6"/>
<feature type="transmembrane region" description="Helical" evidence="7">
    <location>
        <begin position="88"/>
        <end position="111"/>
    </location>
</feature>
<evidence type="ECO:0000256" key="5">
    <source>
        <dbReference type="ARBA" id="ARBA00023136"/>
    </source>
</evidence>
<keyword evidence="5 7" id="KW-0472">Membrane</keyword>
<feature type="transmembrane region" description="Helical" evidence="7">
    <location>
        <begin position="174"/>
        <end position="195"/>
    </location>
</feature>
<evidence type="ECO:0000313" key="9">
    <source>
        <dbReference type="Proteomes" id="UP000001542"/>
    </source>
</evidence>
<dbReference type="KEGG" id="tva:5468817"/>
<sequence length="481" mass="56027">METITPDIANGYPSTTTNDAKIPQMLLNNQQNKDIQKNSTESQANTNGYQSTTQKTQITIKETDNQEYIPTFLDLYLKYKDNYKDLSLVFNDPCVNGFLINIICLIGTHIWSYDSQYPYKMITTFLTSYILVFIATFYLIYENLYIDKFKNYRILISIAIPFAVYAITFLHFQYFIYICLFLAILGKIISVFTQNSTEFNASITKLVCKWIFKDKTFVSVLVFTLFLYTLFSFMMILSSWAFWDFFLWTQLYLLVSYLITTGVIANIVYMISSYYTAKIYFTKVNEITKSDYFGGIKRILLYNIGDAFRCALHQPVFGLVNSLAKLDVINQGIFVNSVRNFGLRLKEKLNQRYGYHSRKALVYCALFEDDYNFARGKVEKKNIFEKFDKNDMILSFRTLCFGIAVAQLTNAIGPRFPRFGLSYSRGFVLVFGYFYIIRSMMKGFSDTIFMLFNDIPENADVFRDGLTHELTNIIRPNNILL</sequence>
<dbReference type="Proteomes" id="UP000001542">
    <property type="component" value="Unassembled WGS sequence"/>
</dbReference>
<evidence type="ECO:0000256" key="4">
    <source>
        <dbReference type="ARBA" id="ARBA00022989"/>
    </source>
</evidence>
<feature type="compositionally biased region" description="Polar residues" evidence="6">
    <location>
        <begin position="34"/>
        <end position="51"/>
    </location>
</feature>
<dbReference type="GO" id="GO:0022857">
    <property type="term" value="F:transmembrane transporter activity"/>
    <property type="evidence" value="ECO:0000318"/>
    <property type="project" value="GO_Central"/>
</dbReference>
<keyword evidence="3 7" id="KW-0812">Transmembrane</keyword>
<feature type="transmembrane region" description="Helical" evidence="7">
    <location>
        <begin position="152"/>
        <end position="168"/>
    </location>
</feature>
<evidence type="ECO:0000256" key="6">
    <source>
        <dbReference type="SAM" id="MobiDB-lite"/>
    </source>
</evidence>
<keyword evidence="4 7" id="KW-1133">Transmembrane helix</keyword>
<feature type="transmembrane region" description="Helical" evidence="7">
    <location>
        <begin position="216"/>
        <end position="243"/>
    </location>
</feature>
<evidence type="ECO:0000256" key="7">
    <source>
        <dbReference type="SAM" id="Phobius"/>
    </source>
</evidence>
<name>A2D8K6_TRIV3</name>
<reference evidence="8" key="1">
    <citation type="submission" date="2006-10" db="EMBL/GenBank/DDBJ databases">
        <authorList>
            <person name="Amadeo P."/>
            <person name="Zhao Q."/>
            <person name="Wortman J."/>
            <person name="Fraser-Liggett C."/>
            <person name="Carlton J."/>
        </authorList>
    </citation>
    <scope>NUCLEOTIDE SEQUENCE</scope>
    <source>
        <strain evidence="8">G3</strain>
    </source>
</reference>
<feature type="transmembrane region" description="Helical" evidence="7">
    <location>
        <begin position="249"/>
        <end position="271"/>
    </location>
</feature>
<dbReference type="PANTHER" id="PTHR12385:SF4">
    <property type="entry name" value="PROTEIN PNS1"/>
    <property type="match status" value="1"/>
</dbReference>
<evidence type="ECO:0000256" key="1">
    <source>
        <dbReference type="ARBA" id="ARBA00004141"/>
    </source>
</evidence>
<protein>
    <submittedName>
        <fullName evidence="8">Uncharacterized protein</fullName>
    </submittedName>
</protein>
<organism evidence="8 9">
    <name type="scientific">Trichomonas vaginalis (strain ATCC PRA-98 / G3)</name>
    <dbReference type="NCBI Taxonomy" id="412133"/>
    <lineage>
        <taxon>Eukaryota</taxon>
        <taxon>Metamonada</taxon>
        <taxon>Parabasalia</taxon>
        <taxon>Trichomonadida</taxon>
        <taxon>Trichomonadidae</taxon>
        <taxon>Trichomonas</taxon>
    </lineage>
</organism>
<dbReference type="InterPro" id="IPR007603">
    <property type="entry name" value="Choline_transptr-like"/>
</dbReference>
<dbReference type="EMBL" id="DS113179">
    <property type="protein sequence ID" value="EAY23255.1"/>
    <property type="molecule type" value="Genomic_DNA"/>
</dbReference>
<dbReference type="GO" id="GO:0055085">
    <property type="term" value="P:transmembrane transport"/>
    <property type="evidence" value="ECO:0000318"/>
    <property type="project" value="GO_Central"/>
</dbReference>
<dbReference type="AlphaFoldDB" id="A2D8K6"/>
<dbReference type="VEuPathDB" id="TrichDB:TVAG_185620"/>